<gene>
    <name evidence="1" type="ORF">PVL29_009030</name>
</gene>
<dbReference type="PANTHER" id="PTHR36708">
    <property type="entry name" value="SUCCINATE DEHYDROGENASE SUBUNIT 6, MITOCHONDRIAL"/>
    <property type="match status" value="1"/>
</dbReference>
<dbReference type="Proteomes" id="UP001168098">
    <property type="component" value="Unassembled WGS sequence"/>
</dbReference>
<accession>A0AA39DUY6</accession>
<dbReference type="InterPro" id="IPR034574">
    <property type="entry name" value="SDH6"/>
</dbReference>
<proteinExistence type="predicted"/>
<reference evidence="1 2" key="1">
    <citation type="journal article" date="2023" name="BMC Biotechnol.">
        <title>Vitis rotundifolia cv Carlos genome sequencing.</title>
        <authorList>
            <person name="Huff M."/>
            <person name="Hulse-Kemp A."/>
            <person name="Scheffler B."/>
            <person name="Youngblood R."/>
            <person name="Simpson S."/>
            <person name="Babiker E."/>
            <person name="Staton M."/>
        </authorList>
    </citation>
    <scope>NUCLEOTIDE SEQUENCE [LARGE SCALE GENOMIC DNA]</scope>
    <source>
        <tissue evidence="1">Leaf</tissue>
    </source>
</reference>
<organism evidence="1 2">
    <name type="scientific">Vitis rotundifolia</name>
    <name type="common">Muscadine grape</name>
    <dbReference type="NCBI Taxonomy" id="103349"/>
    <lineage>
        <taxon>Eukaryota</taxon>
        <taxon>Viridiplantae</taxon>
        <taxon>Streptophyta</taxon>
        <taxon>Embryophyta</taxon>
        <taxon>Tracheophyta</taxon>
        <taxon>Spermatophyta</taxon>
        <taxon>Magnoliopsida</taxon>
        <taxon>eudicotyledons</taxon>
        <taxon>Gunneridae</taxon>
        <taxon>Pentapetalae</taxon>
        <taxon>rosids</taxon>
        <taxon>Vitales</taxon>
        <taxon>Vitaceae</taxon>
        <taxon>Viteae</taxon>
        <taxon>Vitis</taxon>
    </lineage>
</organism>
<evidence type="ECO:0000313" key="1">
    <source>
        <dbReference type="EMBL" id="KAJ9697089.1"/>
    </source>
</evidence>
<dbReference type="AlphaFoldDB" id="A0AA39DUY6"/>
<dbReference type="EMBL" id="JARBHA010000007">
    <property type="protein sequence ID" value="KAJ9697089.1"/>
    <property type="molecule type" value="Genomic_DNA"/>
</dbReference>
<dbReference type="PANTHER" id="PTHR36708:SF1">
    <property type="entry name" value="SUCCINATE DEHYDROGENASE SUBUNIT 6, MITOCHONDRIAL"/>
    <property type="match status" value="1"/>
</dbReference>
<evidence type="ECO:0000313" key="2">
    <source>
        <dbReference type="Proteomes" id="UP001168098"/>
    </source>
</evidence>
<protein>
    <recommendedName>
        <fullName evidence="3">Succinate dehydrogenase subunit 6, mitochondrial</fullName>
    </recommendedName>
</protein>
<keyword evidence="2" id="KW-1185">Reference proteome</keyword>
<name>A0AA39DUY6_VITRO</name>
<dbReference type="GO" id="GO:0045273">
    <property type="term" value="C:respiratory chain complex II (succinate dehydrogenase)"/>
    <property type="evidence" value="ECO:0007669"/>
    <property type="project" value="InterPro"/>
</dbReference>
<evidence type="ECO:0008006" key="3">
    <source>
        <dbReference type="Google" id="ProtNLM"/>
    </source>
</evidence>
<sequence>MADSSPSFFRRHWEGWKDYWGERFAILDNYAKFVNRDKPLPKWSDSDVEEFIASDPVYGPTLRTTREAAKFAVAGAVIGAVSTAAVSWKYSRSPHGAALSFAAGGVFGVTFGQEFANHWLQLYRLDTLGAEVKFLEWWERKIGGRS</sequence>
<comment type="caution">
    <text evidence="1">The sequence shown here is derived from an EMBL/GenBank/DDBJ whole genome shotgun (WGS) entry which is preliminary data.</text>
</comment>